<dbReference type="EMBL" id="LSFN01000014">
    <property type="protein sequence ID" value="OAB74624.1"/>
    <property type="molecule type" value="Genomic_DNA"/>
</dbReference>
<evidence type="ECO:0000313" key="3">
    <source>
        <dbReference type="Proteomes" id="UP000077134"/>
    </source>
</evidence>
<dbReference type="KEGG" id="pcx:LPB68_02670"/>
<dbReference type="RefSeq" id="WP_068658108.1">
    <property type="nucleotide sequence ID" value="NZ_CP017770.1"/>
</dbReference>
<comment type="caution">
    <text evidence="2">The sequence shown here is derived from an EMBL/GenBank/DDBJ whole genome shotgun (WGS) entry which is preliminary data.</text>
</comment>
<dbReference type="OrthoDB" id="9782846at2"/>
<dbReference type="PANTHER" id="PTHR43649:SF12">
    <property type="entry name" value="DIACETYLCHITOBIOSE BINDING PROTEIN DASA"/>
    <property type="match status" value="1"/>
</dbReference>
<evidence type="ECO:0000256" key="1">
    <source>
        <dbReference type="SAM" id="SignalP"/>
    </source>
</evidence>
<reference evidence="2 3" key="1">
    <citation type="submission" date="2016-02" db="EMBL/GenBank/DDBJ databases">
        <title>Paenibacillus sp. LPB0068, isolated from Crassostrea gigas.</title>
        <authorList>
            <person name="Shin S.-K."/>
            <person name="Yi H."/>
        </authorList>
    </citation>
    <scope>NUCLEOTIDE SEQUENCE [LARGE SCALE GENOMIC DNA]</scope>
    <source>
        <strain evidence="2 3">LPB0068</strain>
    </source>
</reference>
<dbReference type="InterPro" id="IPR050490">
    <property type="entry name" value="Bact_solute-bd_prot1"/>
</dbReference>
<evidence type="ECO:0000313" key="2">
    <source>
        <dbReference type="EMBL" id="OAB74624.1"/>
    </source>
</evidence>
<dbReference type="PROSITE" id="PS51257">
    <property type="entry name" value="PROKAR_LIPOPROTEIN"/>
    <property type="match status" value="1"/>
</dbReference>
<accession>A0A167DPD8</accession>
<dbReference type="Gene3D" id="3.40.190.10">
    <property type="entry name" value="Periplasmic binding protein-like II"/>
    <property type="match status" value="1"/>
</dbReference>
<feature type="chain" id="PRO_5038476898" description="Sugar ABC transporter substrate-binding protein" evidence="1">
    <location>
        <begin position="20"/>
        <end position="438"/>
    </location>
</feature>
<dbReference type="Pfam" id="PF01547">
    <property type="entry name" value="SBP_bac_1"/>
    <property type="match status" value="1"/>
</dbReference>
<dbReference type="STRING" id="1763538.LPB68_02670"/>
<dbReference type="PANTHER" id="PTHR43649">
    <property type="entry name" value="ARABINOSE-BINDING PROTEIN-RELATED"/>
    <property type="match status" value="1"/>
</dbReference>
<evidence type="ECO:0008006" key="4">
    <source>
        <dbReference type="Google" id="ProtNLM"/>
    </source>
</evidence>
<feature type="signal peptide" evidence="1">
    <location>
        <begin position="1"/>
        <end position="19"/>
    </location>
</feature>
<gene>
    <name evidence="2" type="ORF">PNBC_11290</name>
</gene>
<dbReference type="AlphaFoldDB" id="A0A167DPD8"/>
<dbReference type="CDD" id="cd13585">
    <property type="entry name" value="PBP2_TMBP_like"/>
    <property type="match status" value="1"/>
</dbReference>
<dbReference type="Proteomes" id="UP000077134">
    <property type="component" value="Unassembled WGS sequence"/>
</dbReference>
<keyword evidence="3" id="KW-1185">Reference proteome</keyword>
<dbReference type="InterPro" id="IPR006059">
    <property type="entry name" value="SBP"/>
</dbReference>
<proteinExistence type="predicted"/>
<dbReference type="SUPFAM" id="SSF53850">
    <property type="entry name" value="Periplasmic binding protein-like II"/>
    <property type="match status" value="1"/>
</dbReference>
<name>A0A167DPD8_9BACL</name>
<keyword evidence="1" id="KW-0732">Signal</keyword>
<organism evidence="2 3">
    <name type="scientific">Paenibacillus crassostreae</name>
    <dbReference type="NCBI Taxonomy" id="1763538"/>
    <lineage>
        <taxon>Bacteria</taxon>
        <taxon>Bacillati</taxon>
        <taxon>Bacillota</taxon>
        <taxon>Bacilli</taxon>
        <taxon>Bacillales</taxon>
        <taxon>Paenibacillaceae</taxon>
        <taxon>Paenibacillus</taxon>
    </lineage>
</organism>
<protein>
    <recommendedName>
        <fullName evidence="4">Sugar ABC transporter substrate-binding protein</fullName>
    </recommendedName>
</protein>
<sequence length="438" mass="48687">MKKGATIIMSLLLMLVMIAGCGTNKTEVKGNTEQATTAPEATEASQKEVTLKFSIWGNDTHKQMYEDMIAKFNEQNPNIQVEIMVIPLADYQQKLTIMQASRTAPDIAWLAERMIPQFISTDALLDISDLKSDEAYNFADIFPSGLELISKGDNHYGIPFSTPPSMIYYNKTLFKEKGLVTPTELYIEGKWNYDEYLKAAKALTDSSKGIYGTNLIRNGWENWPDALQTLFNAYGAELINKEGTEFTLDSSQGEQALQLFSDMIFKDGVHPKPGDQTTFDSGKIAMQKELFSYMGKAKAVTDFEWDIAPLPAGPNGLGTTLGYAAVTLFKDSQHPEEAIEFLKYITNPDNMTITSQYFVPSRKSVLESDAFLNQGPSAESMKLAVIDQMAAAQTLPSFKDWAKIDSNMKSVLDYLYSQSGTVQEVLKNADEAITPLLK</sequence>